<feature type="domain" description="STAS" evidence="3">
    <location>
        <begin position="3"/>
        <end position="104"/>
    </location>
</feature>
<comment type="caution">
    <text evidence="4">The sequence shown here is derived from an EMBL/GenBank/DDBJ whole genome shotgun (WGS) entry which is preliminary data.</text>
</comment>
<dbReference type="SUPFAM" id="SSF52091">
    <property type="entry name" value="SpoIIaa-like"/>
    <property type="match status" value="1"/>
</dbReference>
<name>A0A8J3YQJ9_9ACTN</name>
<dbReference type="Gene3D" id="3.30.750.24">
    <property type="entry name" value="STAS domain"/>
    <property type="match status" value="1"/>
</dbReference>
<dbReference type="GO" id="GO:0043856">
    <property type="term" value="F:anti-sigma factor antagonist activity"/>
    <property type="evidence" value="ECO:0007669"/>
    <property type="project" value="InterPro"/>
</dbReference>
<dbReference type="RefSeq" id="WP_203901470.1">
    <property type="nucleotide sequence ID" value="NZ_BOPF01000018.1"/>
</dbReference>
<dbReference type="InterPro" id="IPR058548">
    <property type="entry name" value="MlaB-like_STAS"/>
</dbReference>
<proteinExistence type="inferred from homology"/>
<dbReference type="Proteomes" id="UP000619260">
    <property type="component" value="Unassembled WGS sequence"/>
</dbReference>
<dbReference type="AlphaFoldDB" id="A0A8J3YQJ9"/>
<evidence type="ECO:0000259" key="3">
    <source>
        <dbReference type="PROSITE" id="PS50801"/>
    </source>
</evidence>
<accession>A0A8J3YQJ9</accession>
<evidence type="ECO:0000256" key="1">
    <source>
        <dbReference type="ARBA" id="ARBA00009013"/>
    </source>
</evidence>
<evidence type="ECO:0000313" key="5">
    <source>
        <dbReference type="Proteomes" id="UP000619260"/>
    </source>
</evidence>
<keyword evidence="5" id="KW-1185">Reference proteome</keyword>
<dbReference type="Pfam" id="PF13466">
    <property type="entry name" value="STAS_2"/>
    <property type="match status" value="1"/>
</dbReference>
<sequence length="104" mass="10892">MSLGLSLRHGGDTITVCVSGDIDLRTAAQLEDAFAGQTGGSAATVVVDLTEVEFVDSAGINALLKGQRGAQSHGQAFRISGTRPLVRQVLEMTGVWDLLSGHER</sequence>
<organism evidence="4 5">
    <name type="scientific">Virgisporangium aliadipatigenens</name>
    <dbReference type="NCBI Taxonomy" id="741659"/>
    <lineage>
        <taxon>Bacteria</taxon>
        <taxon>Bacillati</taxon>
        <taxon>Actinomycetota</taxon>
        <taxon>Actinomycetes</taxon>
        <taxon>Micromonosporales</taxon>
        <taxon>Micromonosporaceae</taxon>
        <taxon>Virgisporangium</taxon>
    </lineage>
</organism>
<dbReference type="PROSITE" id="PS50801">
    <property type="entry name" value="STAS"/>
    <property type="match status" value="1"/>
</dbReference>
<dbReference type="CDD" id="cd07043">
    <property type="entry name" value="STAS_anti-anti-sigma_factors"/>
    <property type="match status" value="1"/>
</dbReference>
<protein>
    <recommendedName>
        <fullName evidence="2">Anti-sigma factor antagonist</fullName>
    </recommendedName>
</protein>
<dbReference type="EMBL" id="BOPF01000018">
    <property type="protein sequence ID" value="GIJ47978.1"/>
    <property type="molecule type" value="Genomic_DNA"/>
</dbReference>
<reference evidence="4" key="1">
    <citation type="submission" date="2021-01" db="EMBL/GenBank/DDBJ databases">
        <title>Whole genome shotgun sequence of Virgisporangium aliadipatigenens NBRC 105644.</title>
        <authorList>
            <person name="Komaki H."/>
            <person name="Tamura T."/>
        </authorList>
    </citation>
    <scope>NUCLEOTIDE SEQUENCE</scope>
    <source>
        <strain evidence="4">NBRC 105644</strain>
    </source>
</reference>
<dbReference type="PANTHER" id="PTHR33495:SF2">
    <property type="entry name" value="ANTI-SIGMA FACTOR ANTAGONIST TM_1081-RELATED"/>
    <property type="match status" value="1"/>
</dbReference>
<dbReference type="InterPro" id="IPR003658">
    <property type="entry name" value="Anti-sigma_ant"/>
</dbReference>
<dbReference type="NCBIfam" id="TIGR00377">
    <property type="entry name" value="ant_ant_sig"/>
    <property type="match status" value="1"/>
</dbReference>
<comment type="similarity">
    <text evidence="1 2">Belongs to the anti-sigma-factor antagonist family.</text>
</comment>
<dbReference type="PANTHER" id="PTHR33495">
    <property type="entry name" value="ANTI-SIGMA FACTOR ANTAGONIST TM_1081-RELATED-RELATED"/>
    <property type="match status" value="1"/>
</dbReference>
<evidence type="ECO:0000256" key="2">
    <source>
        <dbReference type="RuleBase" id="RU003749"/>
    </source>
</evidence>
<dbReference type="InterPro" id="IPR002645">
    <property type="entry name" value="STAS_dom"/>
</dbReference>
<evidence type="ECO:0000313" key="4">
    <source>
        <dbReference type="EMBL" id="GIJ47978.1"/>
    </source>
</evidence>
<gene>
    <name evidence="4" type="ORF">Val02_48640</name>
</gene>
<dbReference type="InterPro" id="IPR036513">
    <property type="entry name" value="STAS_dom_sf"/>
</dbReference>